<reference evidence="1 2" key="1">
    <citation type="submission" date="2023-07" db="EMBL/GenBank/DDBJ databases">
        <title>Sorghum-associated microbial communities from plants grown in Nebraska, USA.</title>
        <authorList>
            <person name="Schachtman D."/>
        </authorList>
    </citation>
    <scope>NUCLEOTIDE SEQUENCE [LARGE SCALE GENOMIC DNA]</scope>
    <source>
        <strain evidence="1 2">CC482</strain>
    </source>
</reference>
<comment type="caution">
    <text evidence="1">The sequence shown here is derived from an EMBL/GenBank/DDBJ whole genome shotgun (WGS) entry which is preliminary data.</text>
</comment>
<dbReference type="EMBL" id="JAUSSU010000003">
    <property type="protein sequence ID" value="MDQ0112390.1"/>
    <property type="molecule type" value="Genomic_DNA"/>
</dbReference>
<accession>A0ABT9U148</accession>
<dbReference type="RefSeq" id="WP_307203209.1">
    <property type="nucleotide sequence ID" value="NZ_JAUSST010000003.1"/>
</dbReference>
<dbReference type="Pfam" id="PF00300">
    <property type="entry name" value="His_Phos_1"/>
    <property type="match status" value="1"/>
</dbReference>
<sequence length="184" mass="21101">MKNIYLVRHCKAEGQEPDASLTKQGQEDAAGTIVDFFKDKNIEIIVSSPFVRAIDTIKPFSKIVKKEILIDERLKERVLSSIDLDDWLIKLEETYDDLDIKFEGGESSNEAMRRGLEVIKELIEMPETNFVVVTHGALLSLIIKYYKKAFGFKEWKTMKNPDIYCLEVNEKGTTVQNAKTNYTS</sequence>
<dbReference type="PANTHER" id="PTHR48100">
    <property type="entry name" value="BROAD-SPECIFICITY PHOSPHATASE YOR283W-RELATED"/>
    <property type="match status" value="1"/>
</dbReference>
<dbReference type="SMART" id="SM00855">
    <property type="entry name" value="PGAM"/>
    <property type="match status" value="1"/>
</dbReference>
<gene>
    <name evidence="1" type="ORF">J2T15_001825</name>
</gene>
<evidence type="ECO:0000313" key="1">
    <source>
        <dbReference type="EMBL" id="MDQ0112390.1"/>
    </source>
</evidence>
<dbReference type="PANTHER" id="PTHR48100:SF1">
    <property type="entry name" value="HISTIDINE PHOSPHATASE FAMILY PROTEIN-RELATED"/>
    <property type="match status" value="1"/>
</dbReference>
<evidence type="ECO:0000313" key="2">
    <source>
        <dbReference type="Proteomes" id="UP001229346"/>
    </source>
</evidence>
<dbReference type="InterPro" id="IPR050275">
    <property type="entry name" value="PGM_Phosphatase"/>
</dbReference>
<protein>
    <submittedName>
        <fullName evidence="1">2,3-bisphosphoglycerate-dependent phosphoglycerate mutase</fullName>
        <ecNumber evidence="1">5.4.2.11</ecNumber>
    </submittedName>
</protein>
<organism evidence="1 2">
    <name type="scientific">Paenibacillus harenae</name>
    <dbReference type="NCBI Taxonomy" id="306543"/>
    <lineage>
        <taxon>Bacteria</taxon>
        <taxon>Bacillati</taxon>
        <taxon>Bacillota</taxon>
        <taxon>Bacilli</taxon>
        <taxon>Bacillales</taxon>
        <taxon>Paenibacillaceae</taxon>
        <taxon>Paenibacillus</taxon>
    </lineage>
</organism>
<keyword evidence="1" id="KW-0413">Isomerase</keyword>
<dbReference type="GO" id="GO:0004619">
    <property type="term" value="F:phosphoglycerate mutase activity"/>
    <property type="evidence" value="ECO:0007669"/>
    <property type="project" value="UniProtKB-EC"/>
</dbReference>
<dbReference type="InterPro" id="IPR013078">
    <property type="entry name" value="His_Pase_superF_clade-1"/>
</dbReference>
<dbReference type="Proteomes" id="UP001229346">
    <property type="component" value="Unassembled WGS sequence"/>
</dbReference>
<dbReference type="Gene3D" id="3.40.50.1240">
    <property type="entry name" value="Phosphoglycerate mutase-like"/>
    <property type="match status" value="1"/>
</dbReference>
<name>A0ABT9U148_PAEHA</name>
<dbReference type="SUPFAM" id="SSF53254">
    <property type="entry name" value="Phosphoglycerate mutase-like"/>
    <property type="match status" value="1"/>
</dbReference>
<keyword evidence="2" id="KW-1185">Reference proteome</keyword>
<dbReference type="PIRSF" id="PIRSF000709">
    <property type="entry name" value="6PFK_2-Ptase"/>
    <property type="match status" value="1"/>
</dbReference>
<dbReference type="InterPro" id="IPR029033">
    <property type="entry name" value="His_PPase_superfam"/>
</dbReference>
<dbReference type="EC" id="5.4.2.11" evidence="1"/>
<dbReference type="CDD" id="cd07067">
    <property type="entry name" value="HP_PGM_like"/>
    <property type="match status" value="1"/>
</dbReference>
<proteinExistence type="predicted"/>